<sequence length="186" mass="20850">MAPTESAILSHYLLIPAPLQSIQTLDQFRSLFPRSWQAHPQVRLLYRDLQAQRNAIIDTVTENIDVEARRGVSMRREVLRVALEESRDNDGDAEVEIERALFGDKSGAKRSKYTLRTVIPELDGAAATLESEIQRLEDEEADLVAEIRQTVDDLSDLQYGKLSNARLKDGVLEGLTSLRDACASKT</sequence>
<dbReference type="GO" id="GO:0007059">
    <property type="term" value="P:chromosome segregation"/>
    <property type="evidence" value="ECO:0007669"/>
    <property type="project" value="TreeGrafter"/>
</dbReference>
<protein>
    <submittedName>
        <fullName evidence="2">Cnl2/NKP2 family protein</fullName>
    </submittedName>
</protein>
<comment type="caution">
    <text evidence="2">The sequence shown here is derived from an EMBL/GenBank/DDBJ whole genome shotgun (WGS) entry which is preliminary data.</text>
</comment>
<reference evidence="2 3" key="1">
    <citation type="journal article" date="2016" name="PLoS Pathog.">
        <title>Biosynthesis of antibiotic leucinostatins in bio-control fungus Purpureocillium lilacinum and their inhibition on phytophthora revealed by genome mining.</title>
        <authorList>
            <person name="Wang G."/>
            <person name="Liu Z."/>
            <person name="Lin R."/>
            <person name="Li E."/>
            <person name="Mao Z."/>
            <person name="Ling J."/>
            <person name="Yang Y."/>
            <person name="Yin W.B."/>
            <person name="Xie B."/>
        </authorList>
    </citation>
    <scope>NUCLEOTIDE SEQUENCE [LARGE SCALE GENOMIC DNA]</scope>
    <source>
        <strain evidence="2">170</strain>
    </source>
</reference>
<keyword evidence="3" id="KW-1185">Reference proteome</keyword>
<evidence type="ECO:0000313" key="2">
    <source>
        <dbReference type="EMBL" id="OAQ73214.1"/>
    </source>
</evidence>
<dbReference type="PANTHER" id="PTHR28064:SF1">
    <property type="entry name" value="INNER KINETOCHORE SUBUNIT NKP2"/>
    <property type="match status" value="1"/>
</dbReference>
<evidence type="ECO:0000313" key="3">
    <source>
        <dbReference type="Proteomes" id="UP000078397"/>
    </source>
</evidence>
<proteinExistence type="predicted"/>
<dbReference type="OrthoDB" id="2311687at2759"/>
<dbReference type="InterPro" id="IPR018565">
    <property type="entry name" value="Nkp2/Cnl2"/>
</dbReference>
<dbReference type="KEGG" id="pchm:VFPPC_15268"/>
<evidence type="ECO:0000256" key="1">
    <source>
        <dbReference type="SAM" id="Coils"/>
    </source>
</evidence>
<dbReference type="RefSeq" id="XP_018149297.1">
    <property type="nucleotide sequence ID" value="XM_018293021.1"/>
</dbReference>
<dbReference type="STRING" id="1380566.A0A179G5V8"/>
<gene>
    <name evidence="2" type="ORF">VFPPC_15268</name>
</gene>
<dbReference type="EMBL" id="LSBJ02000001">
    <property type="protein sequence ID" value="OAQ73214.1"/>
    <property type="molecule type" value="Genomic_DNA"/>
</dbReference>
<feature type="coiled-coil region" evidence="1">
    <location>
        <begin position="119"/>
        <end position="153"/>
    </location>
</feature>
<accession>A0A179G5V8</accession>
<organism evidence="2 3">
    <name type="scientific">Pochonia chlamydosporia 170</name>
    <dbReference type="NCBI Taxonomy" id="1380566"/>
    <lineage>
        <taxon>Eukaryota</taxon>
        <taxon>Fungi</taxon>
        <taxon>Dikarya</taxon>
        <taxon>Ascomycota</taxon>
        <taxon>Pezizomycotina</taxon>
        <taxon>Sordariomycetes</taxon>
        <taxon>Hypocreomycetidae</taxon>
        <taxon>Hypocreales</taxon>
        <taxon>Clavicipitaceae</taxon>
        <taxon>Pochonia</taxon>
    </lineage>
</organism>
<dbReference type="PANTHER" id="PTHR28064">
    <property type="entry name" value="INNER KINETOCHORE SUBUNIT NKP2"/>
    <property type="match status" value="1"/>
</dbReference>
<keyword evidence="1" id="KW-0175">Coiled coil</keyword>
<name>A0A179G5V8_METCM</name>
<dbReference type="GO" id="GO:0031511">
    <property type="term" value="C:Mis6-Sim4 complex"/>
    <property type="evidence" value="ECO:0007669"/>
    <property type="project" value="TreeGrafter"/>
</dbReference>
<dbReference type="Proteomes" id="UP000078397">
    <property type="component" value="Unassembled WGS sequence"/>
</dbReference>
<dbReference type="AlphaFoldDB" id="A0A179G5V8"/>
<dbReference type="GeneID" id="28857015"/>
<dbReference type="Pfam" id="PF09447">
    <property type="entry name" value="Cnl2_NKP2"/>
    <property type="match status" value="1"/>
</dbReference>